<dbReference type="Proteomes" id="UP000663879">
    <property type="component" value="Unassembled WGS sequence"/>
</dbReference>
<dbReference type="PANTHER" id="PTHR33332">
    <property type="entry name" value="REVERSE TRANSCRIPTASE DOMAIN-CONTAINING PROTEIN"/>
    <property type="match status" value="1"/>
</dbReference>
<feature type="non-terminal residue" evidence="2">
    <location>
        <position position="415"/>
    </location>
</feature>
<dbReference type="CDD" id="cd01650">
    <property type="entry name" value="RT_nLTR_like"/>
    <property type="match status" value="1"/>
</dbReference>
<evidence type="ECO:0000259" key="1">
    <source>
        <dbReference type="PROSITE" id="PS50878"/>
    </source>
</evidence>
<protein>
    <recommendedName>
        <fullName evidence="1">Reverse transcriptase domain-containing protein</fullName>
    </recommendedName>
</protein>
<dbReference type="SUPFAM" id="SSF56672">
    <property type="entry name" value="DNA/RNA polymerases"/>
    <property type="match status" value="1"/>
</dbReference>
<proteinExistence type="predicted"/>
<evidence type="ECO:0000313" key="2">
    <source>
        <dbReference type="EMBL" id="CAF0861072.1"/>
    </source>
</evidence>
<sequence>MLHNLTSIFRNSNPKLVYKYINDKQLINKSIKALNINGKFITEPKEIADELNKFFQSVFTTDSFNFAENLNFKTNVKCDTQPEDLVSMEILINRLETLEPSKSPGPDGVHGQILKNTAKAISIPIFIIFTNSFRSGIVPNIWKQANITPLHKTGSKVKVDNYRPVSLTCILCKVFEGMIKDVMLKHLLDNNLLSKAQHGFLPSRSCVTNLLETIDLITFALASGYPVDIIYTDFSKSFDKISHKKLLTRLKQYGFDENIINWVREFLSGRSQRVVLGKNCSSWLSVFSGVPQGSVLGPLLFIIYINEMLEIIENDCKAYADDTKIIAIIKNFQSNLKLQNDMDKICQWSKNCSTVLNAEKCKVLHLGRTNTKFDYEIEKHTGGKQPLAKTTCEKDLGIFIKHDMKWDVQVRHSTA</sequence>
<gene>
    <name evidence="2" type="ORF">OXX778_LOCUS9442</name>
</gene>
<name>A0A813WRE5_9BILA</name>
<feature type="domain" description="Reverse transcriptase" evidence="1">
    <location>
        <begin position="131"/>
        <end position="400"/>
    </location>
</feature>
<dbReference type="InterPro" id="IPR000477">
    <property type="entry name" value="RT_dom"/>
</dbReference>
<dbReference type="OrthoDB" id="416454at2759"/>
<dbReference type="InterPro" id="IPR043502">
    <property type="entry name" value="DNA/RNA_pol_sf"/>
</dbReference>
<dbReference type="PROSITE" id="PS50878">
    <property type="entry name" value="RT_POL"/>
    <property type="match status" value="1"/>
</dbReference>
<organism evidence="2 3">
    <name type="scientific">Brachionus calyciflorus</name>
    <dbReference type="NCBI Taxonomy" id="104777"/>
    <lineage>
        <taxon>Eukaryota</taxon>
        <taxon>Metazoa</taxon>
        <taxon>Spiralia</taxon>
        <taxon>Gnathifera</taxon>
        <taxon>Rotifera</taxon>
        <taxon>Eurotatoria</taxon>
        <taxon>Monogononta</taxon>
        <taxon>Pseudotrocha</taxon>
        <taxon>Ploima</taxon>
        <taxon>Brachionidae</taxon>
        <taxon>Brachionus</taxon>
    </lineage>
</organism>
<dbReference type="AlphaFoldDB" id="A0A813WRE5"/>
<evidence type="ECO:0000313" key="3">
    <source>
        <dbReference type="Proteomes" id="UP000663879"/>
    </source>
</evidence>
<reference evidence="2" key="1">
    <citation type="submission" date="2021-02" db="EMBL/GenBank/DDBJ databases">
        <authorList>
            <person name="Nowell W R."/>
        </authorList>
    </citation>
    <scope>NUCLEOTIDE SEQUENCE</scope>
    <source>
        <strain evidence="2">Ploen Becks lab</strain>
    </source>
</reference>
<comment type="caution">
    <text evidence="2">The sequence shown here is derived from an EMBL/GenBank/DDBJ whole genome shotgun (WGS) entry which is preliminary data.</text>
</comment>
<keyword evidence="3" id="KW-1185">Reference proteome</keyword>
<accession>A0A813WRE5</accession>
<dbReference type="EMBL" id="CAJNOC010001393">
    <property type="protein sequence ID" value="CAF0861072.1"/>
    <property type="molecule type" value="Genomic_DNA"/>
</dbReference>
<dbReference type="Pfam" id="PF00078">
    <property type="entry name" value="RVT_1"/>
    <property type="match status" value="1"/>
</dbReference>